<evidence type="ECO:0000313" key="4">
    <source>
        <dbReference type="EMBL" id="SFN10933.1"/>
    </source>
</evidence>
<feature type="domain" description="Flavin reductase like" evidence="3">
    <location>
        <begin position="25"/>
        <end position="171"/>
    </location>
</feature>
<dbReference type="Gene3D" id="2.30.110.10">
    <property type="entry name" value="Electron Transport, Fmn-binding Protein, Chain A"/>
    <property type="match status" value="1"/>
</dbReference>
<dbReference type="SMART" id="SM00903">
    <property type="entry name" value="Flavin_Reduct"/>
    <property type="match status" value="1"/>
</dbReference>
<dbReference type="InterPro" id="IPR050268">
    <property type="entry name" value="NADH-dep_flavin_reductase"/>
</dbReference>
<evidence type="ECO:0000259" key="3">
    <source>
        <dbReference type="SMART" id="SM00903"/>
    </source>
</evidence>
<keyword evidence="2" id="KW-0560">Oxidoreductase</keyword>
<protein>
    <submittedName>
        <fullName evidence="4">NADH-FMN oxidoreductase RutF, flavin reductase (DIM6/NTAB) family</fullName>
    </submittedName>
</protein>
<evidence type="ECO:0000256" key="2">
    <source>
        <dbReference type="ARBA" id="ARBA00023002"/>
    </source>
</evidence>
<reference evidence="4 5" key="1">
    <citation type="submission" date="2016-10" db="EMBL/GenBank/DDBJ databases">
        <authorList>
            <person name="de Groot N.N."/>
        </authorList>
    </citation>
    <scope>NUCLEOTIDE SEQUENCE [LARGE SCALE GENOMIC DNA]</scope>
    <source>
        <strain evidence="4 5">DSM 43067</strain>
    </source>
</reference>
<dbReference type="GO" id="GO:0010181">
    <property type="term" value="F:FMN binding"/>
    <property type="evidence" value="ECO:0007669"/>
    <property type="project" value="InterPro"/>
</dbReference>
<dbReference type="EMBL" id="FOVH01000001">
    <property type="protein sequence ID" value="SFN10933.1"/>
    <property type="molecule type" value="Genomic_DNA"/>
</dbReference>
<dbReference type="RefSeq" id="WP_021595254.1">
    <property type="nucleotide sequence ID" value="NZ_FOVH01000001.1"/>
</dbReference>
<dbReference type="STRING" id="1993.SAMN04489713_101264"/>
<dbReference type="AlphaFoldDB" id="A0A1I4WC44"/>
<dbReference type="InterPro" id="IPR002563">
    <property type="entry name" value="Flavin_Rdtase-like_dom"/>
</dbReference>
<dbReference type="GO" id="GO:0042602">
    <property type="term" value="F:riboflavin reductase (NADPH) activity"/>
    <property type="evidence" value="ECO:0007669"/>
    <property type="project" value="TreeGrafter"/>
</dbReference>
<dbReference type="Proteomes" id="UP000183413">
    <property type="component" value="Unassembled WGS sequence"/>
</dbReference>
<gene>
    <name evidence="4" type="ORF">SAMN04489713_101264</name>
</gene>
<evidence type="ECO:0000313" key="5">
    <source>
        <dbReference type="Proteomes" id="UP000183413"/>
    </source>
</evidence>
<dbReference type="PANTHER" id="PTHR30466:SF11">
    <property type="entry name" value="FLAVIN-DEPENDENT MONOOXYGENASE, REDUCTASE SUBUNIT HSAB"/>
    <property type="match status" value="1"/>
</dbReference>
<accession>A0A1I4WC44</accession>
<keyword evidence="5" id="KW-1185">Reference proteome</keyword>
<dbReference type="InterPro" id="IPR012349">
    <property type="entry name" value="Split_barrel_FMN-bd"/>
</dbReference>
<proteinExistence type="inferred from homology"/>
<dbReference type="InParanoid" id="A0A1I4WC44"/>
<comment type="similarity">
    <text evidence="1">Belongs to the non-flavoprotein flavin reductase family.</text>
</comment>
<sequence length="173" mass="18278">MHGSPNGSSGPSAARVDAAAFRSVLSRFATGVVAVTAVDPASGRPTGLAVNSFTSVSLDPPLVGFCVAHTSRTWPRLRTAGRLCVNILADSQLDVTERLAFGNGDEKFTGIGWSHTPGGAPLISDALAWIECSVEQEHLAGDHMIVVSRVHDLAEHHDAPPLIFYNRTYGTFA</sequence>
<evidence type="ECO:0000256" key="1">
    <source>
        <dbReference type="ARBA" id="ARBA00008898"/>
    </source>
</evidence>
<dbReference type="Pfam" id="PF01613">
    <property type="entry name" value="Flavin_Reduct"/>
    <property type="match status" value="1"/>
</dbReference>
<dbReference type="SUPFAM" id="SSF50475">
    <property type="entry name" value="FMN-binding split barrel"/>
    <property type="match status" value="1"/>
</dbReference>
<name>A0A1I4WC44_9ACTN</name>
<dbReference type="OrthoDB" id="9792858at2"/>
<organism evidence="4 5">
    <name type="scientific">Actinomadura madurae</name>
    <dbReference type="NCBI Taxonomy" id="1993"/>
    <lineage>
        <taxon>Bacteria</taxon>
        <taxon>Bacillati</taxon>
        <taxon>Actinomycetota</taxon>
        <taxon>Actinomycetes</taxon>
        <taxon>Streptosporangiales</taxon>
        <taxon>Thermomonosporaceae</taxon>
        <taxon>Actinomadura</taxon>
    </lineage>
</organism>
<dbReference type="eggNOG" id="COG1853">
    <property type="taxonomic scope" value="Bacteria"/>
</dbReference>
<dbReference type="PANTHER" id="PTHR30466">
    <property type="entry name" value="FLAVIN REDUCTASE"/>
    <property type="match status" value="1"/>
</dbReference>